<dbReference type="EMBL" id="CP131062">
    <property type="protein sequence ID" value="WNY28041.1"/>
    <property type="molecule type" value="Genomic_DNA"/>
</dbReference>
<sequence length="164" mass="18829">MANDSNVEQIPKDFLTHKKKTITVTISENLSEKIDGELLQTSEFSNVSDVINVAAAEFVGQLSIYENDPFFDYSMIHQLIAETDSETKNISVSLSFYLFNKLEHLSKMTKLKRSVIIRIALNEFFKRYDHSLSSASETHNIEDVKKEYLKSLIKDVLNEMKSEL</sequence>
<protein>
    <submittedName>
        <fullName evidence="1">Uncharacterized protein</fullName>
    </submittedName>
</protein>
<dbReference type="AlphaFoldDB" id="A0AA96ZXS1"/>
<proteinExistence type="predicted"/>
<gene>
    <name evidence="1" type="ORF">MmiEs2_02210</name>
</gene>
<name>A0AA96ZXS1_9EURY</name>
<dbReference type="Proteomes" id="UP001302662">
    <property type="component" value="Chromosome"/>
</dbReference>
<reference evidence="1 2" key="1">
    <citation type="submission" date="2023-07" db="EMBL/GenBank/DDBJ databases">
        <title>Closed genome sequence of Methanimicrococcus sp. Es2.</title>
        <authorList>
            <person name="Protasov E."/>
            <person name="Platt K."/>
            <person name="Reeh H."/>
            <person name="Poehlein A."/>
            <person name="Daniel R."/>
            <person name="Brune A."/>
        </authorList>
    </citation>
    <scope>NUCLEOTIDE SEQUENCE [LARGE SCALE GENOMIC DNA]</scope>
    <source>
        <strain evidence="1 2">Es2</strain>
    </source>
</reference>
<evidence type="ECO:0000313" key="2">
    <source>
        <dbReference type="Proteomes" id="UP001302662"/>
    </source>
</evidence>
<evidence type="ECO:0000313" key="1">
    <source>
        <dbReference type="EMBL" id="WNY28041.1"/>
    </source>
</evidence>
<dbReference type="KEGG" id="mees:MmiEs2_02210"/>
<dbReference type="InterPro" id="IPR013321">
    <property type="entry name" value="Arc_rbn_hlx_hlx"/>
</dbReference>
<dbReference type="GO" id="GO:0006355">
    <property type="term" value="P:regulation of DNA-templated transcription"/>
    <property type="evidence" value="ECO:0007669"/>
    <property type="project" value="InterPro"/>
</dbReference>
<dbReference type="Gene3D" id="1.10.1220.10">
    <property type="entry name" value="Met repressor-like"/>
    <property type="match status" value="1"/>
</dbReference>
<accession>A0AA96ZXS1</accession>
<organism evidence="1 2">
    <name type="scientific">Methanimicrococcus stummii</name>
    <dbReference type="NCBI Taxonomy" id="3028294"/>
    <lineage>
        <taxon>Archaea</taxon>
        <taxon>Methanobacteriati</taxon>
        <taxon>Methanobacteriota</taxon>
        <taxon>Stenosarchaea group</taxon>
        <taxon>Methanomicrobia</taxon>
        <taxon>Methanosarcinales</taxon>
        <taxon>Methanosarcinaceae</taxon>
        <taxon>Methanimicrococcus</taxon>
    </lineage>
</organism>
<keyword evidence="2" id="KW-1185">Reference proteome</keyword>